<keyword evidence="4" id="KW-1185">Reference proteome</keyword>
<reference evidence="4" key="1">
    <citation type="submission" date="2024-06" db="EMBL/GenBank/DDBJ databases">
        <title>Radixoralia hellwigii gen. nov., sp nov., isolated from a root canal in the human oral cavity.</title>
        <authorList>
            <person name="Bartsch S."/>
            <person name="Wittmer A."/>
            <person name="Schulz A.-K."/>
            <person name="Neumann-Schaal M."/>
            <person name="Wolf J."/>
            <person name="Gronow S."/>
            <person name="Tennert C."/>
            <person name="Haecker G."/>
            <person name="Cieplik F."/>
            <person name="Al-Ahmad A."/>
        </authorList>
    </citation>
    <scope>NUCLEOTIDE SEQUENCE [LARGE SCALE GENOMIC DNA]</scope>
    <source>
        <strain evidence="4">Wk13</strain>
    </source>
</reference>
<feature type="compositionally biased region" description="Pro residues" evidence="1">
    <location>
        <begin position="198"/>
        <end position="210"/>
    </location>
</feature>
<organism evidence="3 4">
    <name type="scientific">Dentiradicibacter hellwigii</name>
    <dbReference type="NCBI Taxonomy" id="3149053"/>
    <lineage>
        <taxon>Bacteria</taxon>
        <taxon>Pseudomonadati</taxon>
        <taxon>Pseudomonadota</taxon>
        <taxon>Betaproteobacteria</taxon>
        <taxon>Rhodocyclales</taxon>
        <taxon>Rhodocyclaceae</taxon>
        <taxon>Dentiradicibacter</taxon>
    </lineage>
</organism>
<evidence type="ECO:0000313" key="4">
    <source>
        <dbReference type="Proteomes" id="UP001574673"/>
    </source>
</evidence>
<dbReference type="EMBL" id="JBEUWX010000002">
    <property type="protein sequence ID" value="MFA9949784.1"/>
    <property type="molecule type" value="Genomic_DNA"/>
</dbReference>
<dbReference type="RefSeq" id="WP_418890891.1">
    <property type="nucleotide sequence ID" value="NZ_JBEUWX010000002.1"/>
</dbReference>
<evidence type="ECO:0000313" key="3">
    <source>
        <dbReference type="EMBL" id="MFA9949784.1"/>
    </source>
</evidence>
<evidence type="ECO:0000256" key="1">
    <source>
        <dbReference type="SAM" id="MobiDB-lite"/>
    </source>
</evidence>
<name>A0ABV4UFV0_9RHOO</name>
<feature type="region of interest" description="Disordered" evidence="1">
    <location>
        <begin position="169"/>
        <end position="210"/>
    </location>
</feature>
<evidence type="ECO:0000256" key="2">
    <source>
        <dbReference type="SAM" id="SignalP"/>
    </source>
</evidence>
<proteinExistence type="predicted"/>
<dbReference type="InterPro" id="IPR025961">
    <property type="entry name" value="Metal_resist"/>
</dbReference>
<feature type="signal peptide" evidence="2">
    <location>
        <begin position="1"/>
        <end position="33"/>
    </location>
</feature>
<keyword evidence="2" id="KW-0732">Signal</keyword>
<gene>
    <name evidence="3" type="ORF">ABCS64_05480</name>
</gene>
<feature type="chain" id="PRO_5046004560" evidence="2">
    <location>
        <begin position="34"/>
        <end position="210"/>
    </location>
</feature>
<dbReference type="Proteomes" id="UP001574673">
    <property type="component" value="Unassembled WGS sequence"/>
</dbReference>
<sequence>MNTRPRKPGFSAKTPQRLAALALSLGLSTAVFAGPPCGQGEARCDGGPGFHHRHDGPRHHGMGAGLNFGFSPRLHDELKLDAKQEALWQEALKFSRESFDGGRERFRKHHEEIAAMLNQPDADLRVIAKRMDDLRAEGRKQHEVVRERWLSVYDALSPGQKEKVRLFLKERSDRHGSDCDRPGRRDGGKPGGKNGQPPQKPAENTPPAPR</sequence>
<accession>A0ABV4UFV0</accession>
<dbReference type="Gene3D" id="1.20.120.1490">
    <property type="match status" value="1"/>
</dbReference>
<feature type="compositionally biased region" description="Basic and acidic residues" evidence="1">
    <location>
        <begin position="169"/>
        <end position="188"/>
    </location>
</feature>
<dbReference type="Pfam" id="PF13801">
    <property type="entry name" value="Metal_resist"/>
    <property type="match status" value="1"/>
</dbReference>
<protein>
    <submittedName>
        <fullName evidence="3">Periplasmic heavy metal sensor</fullName>
    </submittedName>
</protein>
<comment type="caution">
    <text evidence="3">The sequence shown here is derived from an EMBL/GenBank/DDBJ whole genome shotgun (WGS) entry which is preliminary data.</text>
</comment>